<reference evidence="1" key="1">
    <citation type="journal article" date="2021" name="Proc. Natl. Acad. Sci. U.S.A.">
        <title>A Catalog of Tens of Thousands of Viruses from Human Metagenomes Reveals Hidden Associations with Chronic Diseases.</title>
        <authorList>
            <person name="Tisza M.J."/>
            <person name="Buck C.B."/>
        </authorList>
    </citation>
    <scope>NUCLEOTIDE SEQUENCE</scope>
    <source>
        <strain evidence="1">Ctefc32</strain>
    </source>
</reference>
<accession>A0A8S5T2P3</accession>
<evidence type="ECO:0000313" key="1">
    <source>
        <dbReference type="EMBL" id="DAF57376.1"/>
    </source>
</evidence>
<organism evidence="1">
    <name type="scientific">Podoviridae sp. ctefc32</name>
    <dbReference type="NCBI Taxonomy" id="2827742"/>
    <lineage>
        <taxon>Viruses</taxon>
        <taxon>Duplodnaviria</taxon>
        <taxon>Heunggongvirae</taxon>
        <taxon>Uroviricota</taxon>
        <taxon>Caudoviricetes</taxon>
    </lineage>
</organism>
<dbReference type="EMBL" id="BK032733">
    <property type="protein sequence ID" value="DAF57376.1"/>
    <property type="molecule type" value="Genomic_DNA"/>
</dbReference>
<proteinExistence type="predicted"/>
<protein>
    <submittedName>
        <fullName evidence="1">Uncharacterized protein</fullName>
    </submittedName>
</protein>
<sequence>MLLFLIIKRKRGRKAFLSHIKTKQKTTNKTHFVKRVRNLKSSFYYLSVEVLWELTPSI</sequence>
<name>A0A8S5T2P3_9CAUD</name>